<evidence type="ECO:0000313" key="1">
    <source>
        <dbReference type="EMBL" id="EIQ82411.1"/>
    </source>
</evidence>
<evidence type="ECO:0000313" key="2">
    <source>
        <dbReference type="Proteomes" id="UP000004423"/>
    </source>
</evidence>
<comment type="caution">
    <text evidence="1">The sequence shown here is derived from an EMBL/GenBank/DDBJ whole genome shotgun (WGS) entry which is preliminary data.</text>
</comment>
<sequence>MMTDTKRRLGYLETISQPLALKVENLMLEYQAIWQVLKQADEATFYQLAPHLFVTIEQKEPWLVEALESTPEGYELFKTLLKEEK</sequence>
<accession>A0AAV3FTE1</accession>
<gene>
    <name evidence="1" type="ORF">SCAZ3_08630</name>
</gene>
<reference evidence="1 2" key="1">
    <citation type="journal article" date="2012" name="PLoS ONE">
        <title>Gene Repertoire Evolution of Streptococcus pyogenes Inferred from Phylogenomic Analysis with Streptococcus canis and Streptococcus dysgalactiae.</title>
        <authorList>
            <person name="Lefebure T."/>
            <person name="Richards V.P."/>
            <person name="Lang P."/>
            <person name="Pavinski-Bitar P."/>
            <person name="Stanhope M.J."/>
        </authorList>
    </citation>
    <scope>NUCLEOTIDE SEQUENCE [LARGE SCALE GENOMIC DNA]</scope>
    <source>
        <strain evidence="1 2">FSL Z3-227</strain>
    </source>
</reference>
<organism evidence="1 2">
    <name type="scientific">Streptococcus canis FSL Z3-227</name>
    <dbReference type="NCBI Taxonomy" id="482234"/>
    <lineage>
        <taxon>Bacteria</taxon>
        <taxon>Bacillati</taxon>
        <taxon>Bacillota</taxon>
        <taxon>Bacilli</taxon>
        <taxon>Lactobacillales</taxon>
        <taxon>Streptococcaceae</taxon>
        <taxon>Streptococcus</taxon>
    </lineage>
</organism>
<dbReference type="AlphaFoldDB" id="A0AAV3FTE1"/>
<dbReference type="Proteomes" id="UP000004423">
    <property type="component" value="Unassembled WGS sequence"/>
</dbReference>
<dbReference type="RefSeq" id="WP_000988116.1">
    <property type="nucleotide sequence ID" value="NZ_AIDX01000001.2"/>
</dbReference>
<proteinExistence type="predicted"/>
<evidence type="ECO:0008006" key="3">
    <source>
        <dbReference type="Google" id="ProtNLM"/>
    </source>
</evidence>
<dbReference type="EMBL" id="AIDX01000001">
    <property type="protein sequence ID" value="EIQ82411.1"/>
    <property type="molecule type" value="Genomic_DNA"/>
</dbReference>
<protein>
    <recommendedName>
        <fullName evidence="3">Lignostilbene-alpha,beta-dioxygenase</fullName>
    </recommendedName>
</protein>
<name>A0AAV3FTE1_STRCB</name>